<keyword evidence="1" id="KW-0620">Polyamine biosynthesis</keyword>
<evidence type="ECO:0000313" key="3">
    <source>
        <dbReference type="EMBL" id="SDL23579.1"/>
    </source>
</evidence>
<organism evidence="3 4">
    <name type="scientific">Tessaracoccus oleiagri</name>
    <dbReference type="NCBI Taxonomy" id="686624"/>
    <lineage>
        <taxon>Bacteria</taxon>
        <taxon>Bacillati</taxon>
        <taxon>Actinomycetota</taxon>
        <taxon>Actinomycetes</taxon>
        <taxon>Propionibacteriales</taxon>
        <taxon>Propionibacteriaceae</taxon>
        <taxon>Tessaracoccus</taxon>
    </lineage>
</organism>
<dbReference type="OrthoDB" id="8221452at2"/>
<dbReference type="PANTHER" id="PTHR43317:SF1">
    <property type="entry name" value="THERMOSPERMINE SYNTHASE ACAULIS5"/>
    <property type="match status" value="1"/>
</dbReference>
<dbReference type="InterPro" id="IPR029063">
    <property type="entry name" value="SAM-dependent_MTases_sf"/>
</dbReference>
<dbReference type="Gene3D" id="3.40.50.150">
    <property type="entry name" value="Vaccinia Virus protein VP39"/>
    <property type="match status" value="1"/>
</dbReference>
<dbReference type="RefSeq" id="WP_093249226.1">
    <property type="nucleotide sequence ID" value="NZ_FNGP01000001.1"/>
</dbReference>
<proteinExistence type="predicted"/>
<accession>A0A1G9IEE1</accession>
<evidence type="ECO:0000256" key="1">
    <source>
        <dbReference type="ARBA" id="ARBA00023115"/>
    </source>
</evidence>
<dbReference type="SUPFAM" id="SSF53335">
    <property type="entry name" value="S-adenosyl-L-methionine-dependent methyltransferases"/>
    <property type="match status" value="1"/>
</dbReference>
<sequence length="269" mass="29871">MSYLVPDDSIPGAFRVMFGLTQQSFVDPSRPDFLVFEYVQHIALILDHTVLRAPDDQRLRIVHIGGGGLSVPRWVEWRRPRTAQVVCEPNTELTEEVRRKIPLGRHSGIKIRDVDGRTGLAAMADGWADAVIIDAFDGARVPSELITAEAFDEVRRVVRGEGVVIVNVTDHAPFHWARRVAAGVAERWPRFLVGAEPAVHKGRRFGNLLFVGSLGRPDLHGIRRATAPLSAAYRWVTDVDARDWPGGAEPFTDADAEASPKPFGSKLWF</sequence>
<name>A0A1G9IEE1_9ACTN</name>
<evidence type="ECO:0000256" key="2">
    <source>
        <dbReference type="SAM" id="MobiDB-lite"/>
    </source>
</evidence>
<dbReference type="PANTHER" id="PTHR43317">
    <property type="entry name" value="THERMOSPERMINE SYNTHASE ACAULIS5"/>
    <property type="match status" value="1"/>
</dbReference>
<gene>
    <name evidence="3" type="ORF">SAMN04488242_0893</name>
</gene>
<dbReference type="STRING" id="686624.SAMN04488242_0893"/>
<feature type="region of interest" description="Disordered" evidence="2">
    <location>
        <begin position="247"/>
        <end position="269"/>
    </location>
</feature>
<protein>
    <recommendedName>
        <fullName evidence="5">Spermidine synthase</fullName>
    </recommendedName>
</protein>
<reference evidence="3 4" key="1">
    <citation type="submission" date="2016-10" db="EMBL/GenBank/DDBJ databases">
        <authorList>
            <person name="de Groot N.N."/>
        </authorList>
    </citation>
    <scope>NUCLEOTIDE SEQUENCE [LARGE SCALE GENOMIC DNA]</scope>
    <source>
        <strain evidence="3 4">CGMCC 1.9159</strain>
    </source>
</reference>
<dbReference type="AlphaFoldDB" id="A0A1G9IEE1"/>
<dbReference type="GO" id="GO:0006596">
    <property type="term" value="P:polyamine biosynthetic process"/>
    <property type="evidence" value="ECO:0007669"/>
    <property type="project" value="UniProtKB-KW"/>
</dbReference>
<keyword evidence="4" id="KW-1185">Reference proteome</keyword>
<evidence type="ECO:0008006" key="5">
    <source>
        <dbReference type="Google" id="ProtNLM"/>
    </source>
</evidence>
<evidence type="ECO:0000313" key="4">
    <source>
        <dbReference type="Proteomes" id="UP000199475"/>
    </source>
</evidence>
<dbReference type="EMBL" id="FNGP01000001">
    <property type="protein sequence ID" value="SDL23579.1"/>
    <property type="molecule type" value="Genomic_DNA"/>
</dbReference>
<dbReference type="Proteomes" id="UP000199475">
    <property type="component" value="Unassembled WGS sequence"/>
</dbReference>
<dbReference type="NCBIfam" id="NF037959">
    <property type="entry name" value="MFS_SpdSyn"/>
    <property type="match status" value="1"/>
</dbReference>